<proteinExistence type="predicted"/>
<reference evidence="1" key="1">
    <citation type="submission" date="2019-06" db="EMBL/GenBank/DDBJ databases">
        <authorList>
            <person name="Le Quere A."/>
            <person name="Colella S."/>
        </authorList>
    </citation>
    <scope>NUCLEOTIDE SEQUENCE</scope>
    <source>
        <strain evidence="1">EmedicaeMD41</strain>
    </source>
</reference>
<organism evidence="1">
    <name type="scientific">Sinorhizobium medicae</name>
    <dbReference type="NCBI Taxonomy" id="110321"/>
    <lineage>
        <taxon>Bacteria</taxon>
        <taxon>Pseudomonadati</taxon>
        <taxon>Pseudomonadota</taxon>
        <taxon>Alphaproteobacteria</taxon>
        <taxon>Hyphomicrobiales</taxon>
        <taxon>Rhizobiaceae</taxon>
        <taxon>Sinorhizobium/Ensifer group</taxon>
        <taxon>Sinorhizobium</taxon>
    </lineage>
</organism>
<accession>A0A508X573</accession>
<dbReference type="AlphaFoldDB" id="A0A508X573"/>
<dbReference type="EMBL" id="CABFNB010000134">
    <property type="protein sequence ID" value="VTZ64677.1"/>
    <property type="molecule type" value="Genomic_DNA"/>
</dbReference>
<protein>
    <submittedName>
        <fullName evidence="1">Uncharacterized protein</fullName>
    </submittedName>
</protein>
<name>A0A508X573_9HYPH</name>
<sequence length="74" mass="8058">MTQATIAIPCRFNSPDGGVIASSLVRCRLAFSPNIYAPWSLNIERLSFVPFTPVGAEGTFQTFDHAPSELACRL</sequence>
<gene>
    <name evidence="1" type="ORF">EMEDMD4_650032</name>
</gene>
<dbReference type="Proteomes" id="UP000507954">
    <property type="component" value="Unassembled WGS sequence"/>
</dbReference>
<evidence type="ECO:0000313" key="1">
    <source>
        <dbReference type="EMBL" id="VTZ64677.1"/>
    </source>
</evidence>